<dbReference type="RefSeq" id="WP_095398990.1">
    <property type="nucleotide sequence ID" value="NZ_WOAA01000005.1"/>
</dbReference>
<keyword evidence="2" id="KW-1185">Reference proteome</keyword>
<dbReference type="EMBL" id="WOAA01000005">
    <property type="protein sequence ID" value="MUG66029.1"/>
    <property type="molecule type" value="Genomic_DNA"/>
</dbReference>
<protein>
    <submittedName>
        <fullName evidence="1">Uncharacterized protein</fullName>
    </submittedName>
</protein>
<proteinExistence type="predicted"/>
<sequence length="176" mass="19811">MFDPTVFENLKVGIENIVYDLDNLDKKVLVTGRSDLLNMAVMSRCFVLQFELTGQHETYAEIVLEAGVQDLAAEILEIPDETPGCALKLRFTQTIEDVEAGCPVMAEIVQRIWEPEVQPIQTVGFMYGEKPVRYLSTIEIGFSRKIHEEQMGDLPKLVDYMLQTLAALNEAAARKS</sequence>
<gene>
    <name evidence="1" type="ORF">GNP94_08385</name>
</gene>
<accession>A0ABW9SYT8</accession>
<comment type="caution">
    <text evidence="1">The sequence shown here is derived from an EMBL/GenBank/DDBJ whole genome shotgun (WGS) entry which is preliminary data.</text>
</comment>
<evidence type="ECO:0000313" key="1">
    <source>
        <dbReference type="EMBL" id="MUG66029.1"/>
    </source>
</evidence>
<dbReference type="Proteomes" id="UP000435177">
    <property type="component" value="Unassembled WGS sequence"/>
</dbReference>
<name>A0ABW9SYT8_9BACL</name>
<reference evidence="1 2" key="1">
    <citation type="submission" date="2019-11" db="EMBL/GenBank/DDBJ databases">
        <title>Draft genome sequences of five Paenibacillus species of dairy origin.</title>
        <authorList>
            <person name="Olajide A.M."/>
            <person name="Chen S."/>
            <person name="Lapointe G."/>
        </authorList>
    </citation>
    <scope>NUCLEOTIDE SEQUENCE [LARGE SCALE GENOMIC DNA]</scope>
    <source>
        <strain evidence="1 2">3CS1</strain>
    </source>
</reference>
<evidence type="ECO:0000313" key="2">
    <source>
        <dbReference type="Proteomes" id="UP000435177"/>
    </source>
</evidence>
<organism evidence="1 2">
    <name type="scientific">Paenibacillus campinasensis</name>
    <dbReference type="NCBI Taxonomy" id="66347"/>
    <lineage>
        <taxon>Bacteria</taxon>
        <taxon>Bacillati</taxon>
        <taxon>Bacillota</taxon>
        <taxon>Bacilli</taxon>
        <taxon>Bacillales</taxon>
        <taxon>Paenibacillaceae</taxon>
        <taxon>Paenibacillus</taxon>
    </lineage>
</organism>